<comment type="cofactor">
    <cofactor evidence="1 9">
        <name>FAD</name>
        <dbReference type="ChEBI" id="CHEBI:57692"/>
    </cofactor>
</comment>
<reference evidence="13 14" key="1">
    <citation type="submission" date="2020-07" db="EMBL/GenBank/DDBJ databases">
        <title>Genomic Encyclopedia of Type Strains, Phase IV (KMG-IV): sequencing the most valuable type-strain genomes for metagenomic binning, comparative biology and taxonomic classification.</title>
        <authorList>
            <person name="Goeker M."/>
        </authorList>
    </citation>
    <scope>NUCLEOTIDE SEQUENCE [LARGE SCALE GENOMIC DNA]</scope>
    <source>
        <strain evidence="13 14">DSM 17721</strain>
    </source>
</reference>
<dbReference type="FunFam" id="1.10.540.10:FF:000026">
    <property type="entry name" value="Acyl-CoA dehydrogenase medium chain"/>
    <property type="match status" value="1"/>
</dbReference>
<evidence type="ECO:0000256" key="8">
    <source>
        <dbReference type="ARBA" id="ARBA00023002"/>
    </source>
</evidence>
<keyword evidence="5" id="KW-0101">Branched-chain amino acid catabolism</keyword>
<evidence type="ECO:0000256" key="7">
    <source>
        <dbReference type="ARBA" id="ARBA00022827"/>
    </source>
</evidence>
<dbReference type="Gene3D" id="1.20.140.10">
    <property type="entry name" value="Butyryl-CoA Dehydrogenase, subunit A, domain 3"/>
    <property type="match status" value="1"/>
</dbReference>
<dbReference type="GO" id="GO:0050660">
    <property type="term" value="F:flavin adenine dinucleotide binding"/>
    <property type="evidence" value="ECO:0007669"/>
    <property type="project" value="InterPro"/>
</dbReference>
<name>A0A7W0CC71_9BACT</name>
<evidence type="ECO:0000313" key="14">
    <source>
        <dbReference type="Proteomes" id="UP000525298"/>
    </source>
</evidence>
<dbReference type="Gene3D" id="1.10.540.10">
    <property type="entry name" value="Acyl-CoA dehydrogenase/oxidase, N-terminal domain"/>
    <property type="match status" value="1"/>
</dbReference>
<feature type="domain" description="Acyl-CoA dehydrogenase/oxidase N-terminal" evidence="12">
    <location>
        <begin position="7"/>
        <end position="120"/>
    </location>
</feature>
<dbReference type="InterPro" id="IPR009075">
    <property type="entry name" value="AcylCo_DH/oxidase_C"/>
</dbReference>
<dbReference type="InterPro" id="IPR023076">
    <property type="entry name" value="HMG_CoA_Rdtase_CS"/>
</dbReference>
<keyword evidence="6 9" id="KW-0285">Flavoprotein</keyword>
<dbReference type="AlphaFoldDB" id="A0A7W0CC71"/>
<dbReference type="PROSITE" id="PS00072">
    <property type="entry name" value="ACYL_COA_DH_1"/>
    <property type="match status" value="1"/>
</dbReference>
<dbReference type="GO" id="GO:0004420">
    <property type="term" value="F:hydroxymethylglutaryl-CoA reductase (NADPH) activity"/>
    <property type="evidence" value="ECO:0007669"/>
    <property type="project" value="InterPro"/>
</dbReference>
<dbReference type="Pfam" id="PF00441">
    <property type="entry name" value="Acyl-CoA_dh_1"/>
    <property type="match status" value="1"/>
</dbReference>
<dbReference type="FunFam" id="1.20.140.10:FF:000001">
    <property type="entry name" value="Acyl-CoA dehydrogenase"/>
    <property type="match status" value="1"/>
</dbReference>
<dbReference type="Pfam" id="PF02770">
    <property type="entry name" value="Acyl-CoA_dh_M"/>
    <property type="match status" value="1"/>
</dbReference>
<dbReference type="FunFam" id="2.40.110.10:FF:000001">
    <property type="entry name" value="Acyl-CoA dehydrogenase, mitochondrial"/>
    <property type="match status" value="1"/>
</dbReference>
<dbReference type="InterPro" id="IPR009100">
    <property type="entry name" value="AcylCoA_DH/oxidase_NM_dom_sf"/>
</dbReference>
<dbReference type="InterPro" id="IPR046373">
    <property type="entry name" value="Acyl-CoA_Oxase/DH_mid-dom_sf"/>
</dbReference>
<comment type="subunit">
    <text evidence="4">Homotetramer.</text>
</comment>
<organism evidence="13 14">
    <name type="scientific">Desulfosalsimonas propionicica</name>
    <dbReference type="NCBI Taxonomy" id="332175"/>
    <lineage>
        <taxon>Bacteria</taxon>
        <taxon>Pseudomonadati</taxon>
        <taxon>Thermodesulfobacteriota</taxon>
        <taxon>Desulfobacteria</taxon>
        <taxon>Desulfobacterales</taxon>
        <taxon>Desulfosalsimonadaceae</taxon>
        <taxon>Desulfosalsimonas</taxon>
    </lineage>
</organism>
<evidence type="ECO:0000313" key="13">
    <source>
        <dbReference type="EMBL" id="MBA2882984.1"/>
    </source>
</evidence>
<comment type="pathway">
    <text evidence="2">Amino-acid degradation; L-valine degradation.</text>
</comment>
<keyword evidence="8 9" id="KW-0560">Oxidoreductase</keyword>
<dbReference type="RefSeq" id="WP_181552598.1">
    <property type="nucleotide sequence ID" value="NZ_JACDUS010000014.1"/>
</dbReference>
<gene>
    <name evidence="13" type="ORF">HNR65_003340</name>
</gene>
<dbReference type="Pfam" id="PF02771">
    <property type="entry name" value="Acyl-CoA_dh_N"/>
    <property type="match status" value="1"/>
</dbReference>
<dbReference type="Gene3D" id="2.40.110.10">
    <property type="entry name" value="Butyryl-CoA Dehydrogenase, subunit A, domain 2"/>
    <property type="match status" value="1"/>
</dbReference>
<evidence type="ECO:0000256" key="3">
    <source>
        <dbReference type="ARBA" id="ARBA00009347"/>
    </source>
</evidence>
<evidence type="ECO:0000256" key="1">
    <source>
        <dbReference type="ARBA" id="ARBA00001974"/>
    </source>
</evidence>
<dbReference type="PANTHER" id="PTHR43884">
    <property type="entry name" value="ACYL-COA DEHYDROGENASE"/>
    <property type="match status" value="1"/>
</dbReference>
<proteinExistence type="inferred from homology"/>
<evidence type="ECO:0000256" key="5">
    <source>
        <dbReference type="ARBA" id="ARBA00022456"/>
    </source>
</evidence>
<dbReference type="EMBL" id="JACDUS010000014">
    <property type="protein sequence ID" value="MBA2882984.1"/>
    <property type="molecule type" value="Genomic_DNA"/>
</dbReference>
<evidence type="ECO:0000256" key="4">
    <source>
        <dbReference type="ARBA" id="ARBA00011881"/>
    </source>
</evidence>
<evidence type="ECO:0000256" key="2">
    <source>
        <dbReference type="ARBA" id="ARBA00005109"/>
    </source>
</evidence>
<keyword evidence="14" id="KW-1185">Reference proteome</keyword>
<dbReference type="SUPFAM" id="SSF47203">
    <property type="entry name" value="Acyl-CoA dehydrogenase C-terminal domain-like"/>
    <property type="match status" value="1"/>
</dbReference>
<comment type="caution">
    <text evidence="13">The sequence shown here is derived from an EMBL/GenBank/DDBJ whole genome shotgun (WGS) entry which is preliminary data.</text>
</comment>
<dbReference type="InterPro" id="IPR006089">
    <property type="entry name" value="Acyl-CoA_DH_CS"/>
</dbReference>
<dbReference type="InterPro" id="IPR036250">
    <property type="entry name" value="AcylCo_DH-like_C"/>
</dbReference>
<evidence type="ECO:0000259" key="10">
    <source>
        <dbReference type="Pfam" id="PF00441"/>
    </source>
</evidence>
<dbReference type="Proteomes" id="UP000525298">
    <property type="component" value="Unassembled WGS sequence"/>
</dbReference>
<evidence type="ECO:0000259" key="12">
    <source>
        <dbReference type="Pfam" id="PF02771"/>
    </source>
</evidence>
<keyword evidence="7 9" id="KW-0274">FAD</keyword>
<feature type="domain" description="Acyl-CoA oxidase/dehydrogenase middle" evidence="11">
    <location>
        <begin position="124"/>
        <end position="219"/>
    </location>
</feature>
<comment type="similarity">
    <text evidence="3 9">Belongs to the acyl-CoA dehydrogenase family.</text>
</comment>
<dbReference type="InterPro" id="IPR006091">
    <property type="entry name" value="Acyl-CoA_Oxase/DH_mid-dom"/>
</dbReference>
<protein>
    <submittedName>
        <fullName evidence="13">Alkylation response protein AidB-like acyl-CoA dehydrogenase</fullName>
    </submittedName>
</protein>
<evidence type="ECO:0000256" key="6">
    <source>
        <dbReference type="ARBA" id="ARBA00022630"/>
    </source>
</evidence>
<sequence length="381" mass="41626">MDFRLSREQEMFRKSVEEFARKEILPDVNERAAKTGFSAEIWKKIADYGLTGLSIPEAYGGDGADATTTVTAMTALTRASGDIGLSVVWGSHMLLTAMPIADLGTKEQKEKYLPRMAKGEWIGGFALTESDAGSDATGLQTTAENKGDFYLVNGSKTFISNAPIADVFVVFASTDISNRAGGISLFIVEKDTPGLQIGKPLEKYGNHDSPTGELFFDNCRVPSKNLLGQENGGFEAMLFSLGWERLAFAPYIGIMEFDLKMSIEYAKTRKQFGRPIGKFQLVQAMLAEMKMDIEASRLLVYQLAWKKDKGEDISMDAAIAKTFITEAAYRVADKAVQIHGGNGCMVEYPVGRSLWGAKMGTIGGGTSQMQRTIISRFLTGL</sequence>
<evidence type="ECO:0000259" key="11">
    <source>
        <dbReference type="Pfam" id="PF02770"/>
    </source>
</evidence>
<dbReference type="GO" id="GO:0009083">
    <property type="term" value="P:branched-chain amino acid catabolic process"/>
    <property type="evidence" value="ECO:0007669"/>
    <property type="project" value="UniProtKB-KW"/>
</dbReference>
<dbReference type="InterPro" id="IPR037069">
    <property type="entry name" value="AcylCoA_DH/ox_N_sf"/>
</dbReference>
<evidence type="ECO:0000256" key="9">
    <source>
        <dbReference type="RuleBase" id="RU362125"/>
    </source>
</evidence>
<dbReference type="PANTHER" id="PTHR43884:SF12">
    <property type="entry name" value="ISOVALERYL-COA DEHYDROGENASE, MITOCHONDRIAL-RELATED"/>
    <property type="match status" value="1"/>
</dbReference>
<accession>A0A7W0CC71</accession>
<dbReference type="GO" id="GO:0003995">
    <property type="term" value="F:acyl-CoA dehydrogenase activity"/>
    <property type="evidence" value="ECO:0007669"/>
    <property type="project" value="InterPro"/>
</dbReference>
<dbReference type="InterPro" id="IPR013786">
    <property type="entry name" value="AcylCoA_DH/ox_N"/>
</dbReference>
<dbReference type="SUPFAM" id="SSF56645">
    <property type="entry name" value="Acyl-CoA dehydrogenase NM domain-like"/>
    <property type="match status" value="1"/>
</dbReference>
<dbReference type="PROSITE" id="PS00318">
    <property type="entry name" value="HMG_COA_REDUCTASE_2"/>
    <property type="match status" value="1"/>
</dbReference>
<feature type="domain" description="Acyl-CoA dehydrogenase/oxidase C-terminal" evidence="10">
    <location>
        <begin position="231"/>
        <end position="378"/>
    </location>
</feature>